<dbReference type="OMA" id="IIYREIF"/>
<sequence>MPQKRKQTEITHKNPSLTRRPLTPAPDPPAKRSTRNTSTPTTHPHPQTQSPFFHLPREIRDITYNEVFVFNETIHIAYVGGRTRKFRSALCRLPERDQLEQTQSGELCWRCREVCNHSECSPRNPWNKVNVRGNPALARKLGVKVIGMLSTCRRVGRVHPFRYIETIHLYARNRFYIGNPPTVLELPRYIPQSRLSAIRTLYLESPVYTDAVSQHHDPIPEWERIVNALEKFDGLTDLCIILRPLYGFASDVEGLQKPVRDAKLVAEPRFIVKKVVDTVPANRVPEDEVCGPGCAINQGVRLGLHGVGSG</sequence>
<evidence type="ECO:0000313" key="4">
    <source>
        <dbReference type="Proteomes" id="UP000054771"/>
    </source>
</evidence>
<evidence type="ECO:0000259" key="2">
    <source>
        <dbReference type="Pfam" id="PF24864"/>
    </source>
</evidence>
<organism evidence="3 4">
    <name type="scientific">Aspergillus calidoustus</name>
    <dbReference type="NCBI Taxonomy" id="454130"/>
    <lineage>
        <taxon>Eukaryota</taxon>
        <taxon>Fungi</taxon>
        <taxon>Dikarya</taxon>
        <taxon>Ascomycota</taxon>
        <taxon>Pezizomycotina</taxon>
        <taxon>Eurotiomycetes</taxon>
        <taxon>Eurotiomycetidae</taxon>
        <taxon>Eurotiales</taxon>
        <taxon>Aspergillaceae</taxon>
        <taxon>Aspergillus</taxon>
        <taxon>Aspergillus subgen. Nidulantes</taxon>
    </lineage>
</organism>
<dbReference type="InterPro" id="IPR056632">
    <property type="entry name" value="DUF7730"/>
</dbReference>
<evidence type="ECO:0000313" key="3">
    <source>
        <dbReference type="EMBL" id="CEL11025.1"/>
    </source>
</evidence>
<gene>
    <name evidence="3" type="ORF">ASPCAL14132</name>
</gene>
<feature type="compositionally biased region" description="Low complexity" evidence="1">
    <location>
        <begin position="37"/>
        <end position="51"/>
    </location>
</feature>
<reference evidence="4" key="1">
    <citation type="journal article" date="2016" name="Genome Announc.">
        <title>Draft genome sequences of fungus Aspergillus calidoustus.</title>
        <authorList>
            <person name="Horn F."/>
            <person name="Linde J."/>
            <person name="Mattern D.J."/>
            <person name="Walther G."/>
            <person name="Guthke R."/>
            <person name="Scherlach K."/>
            <person name="Martin K."/>
            <person name="Brakhage A.A."/>
            <person name="Petzke L."/>
            <person name="Valiante V."/>
        </authorList>
    </citation>
    <scope>NUCLEOTIDE SEQUENCE [LARGE SCALE GENOMIC DNA]</scope>
    <source>
        <strain evidence="4">SF006504</strain>
    </source>
</reference>
<dbReference type="Proteomes" id="UP000054771">
    <property type="component" value="Unassembled WGS sequence"/>
</dbReference>
<evidence type="ECO:0000256" key="1">
    <source>
        <dbReference type="SAM" id="MobiDB-lite"/>
    </source>
</evidence>
<dbReference type="Pfam" id="PF24864">
    <property type="entry name" value="DUF7730"/>
    <property type="match status" value="1"/>
</dbReference>
<feature type="region of interest" description="Disordered" evidence="1">
    <location>
        <begin position="1"/>
        <end position="53"/>
    </location>
</feature>
<feature type="compositionally biased region" description="Basic and acidic residues" evidence="1">
    <location>
        <begin position="1"/>
        <end position="12"/>
    </location>
</feature>
<proteinExistence type="predicted"/>
<feature type="domain" description="DUF7730" evidence="2">
    <location>
        <begin position="45"/>
        <end position="243"/>
    </location>
</feature>
<dbReference type="STRING" id="454130.A0A0U5GF28"/>
<keyword evidence="4" id="KW-1185">Reference proteome</keyword>
<dbReference type="PANTHER" id="PTHR38790">
    <property type="entry name" value="2EXR DOMAIN-CONTAINING PROTEIN-RELATED"/>
    <property type="match status" value="1"/>
</dbReference>
<protein>
    <recommendedName>
        <fullName evidence="2">DUF7730 domain-containing protein</fullName>
    </recommendedName>
</protein>
<accession>A0A0U5GF28</accession>
<name>A0A0U5GF28_ASPCI</name>
<dbReference type="AlphaFoldDB" id="A0A0U5GF28"/>
<dbReference type="EMBL" id="CDMC01000022">
    <property type="protein sequence ID" value="CEL11025.1"/>
    <property type="molecule type" value="Genomic_DNA"/>
</dbReference>
<dbReference type="OrthoDB" id="4757095at2759"/>